<protein>
    <submittedName>
        <fullName evidence="2">DUF2635 domain-containing protein</fullName>
    </submittedName>
</protein>
<proteinExistence type="predicted"/>
<feature type="compositionally biased region" description="Basic and acidic residues" evidence="1">
    <location>
        <begin position="13"/>
        <end position="27"/>
    </location>
</feature>
<organism evidence="2 3">
    <name type="scientific">Dyella lutea</name>
    <dbReference type="NCBI Taxonomy" id="2950441"/>
    <lineage>
        <taxon>Bacteria</taxon>
        <taxon>Pseudomonadati</taxon>
        <taxon>Pseudomonadota</taxon>
        <taxon>Gammaproteobacteria</taxon>
        <taxon>Lysobacterales</taxon>
        <taxon>Rhodanobacteraceae</taxon>
        <taxon>Dyella</taxon>
    </lineage>
</organism>
<reference evidence="2 3" key="1">
    <citation type="submission" date="2022-06" db="EMBL/GenBank/DDBJ databases">
        <title>Dyella sp. Sa strain:Sa Genome sequencing.</title>
        <authorList>
            <person name="Park S."/>
        </authorList>
    </citation>
    <scope>NUCLEOTIDE SEQUENCE [LARGE SCALE GENOMIC DNA]</scope>
    <source>
        <strain evidence="2 3">Sa</strain>
    </source>
</reference>
<feature type="region of interest" description="Disordered" evidence="1">
    <location>
        <begin position="42"/>
        <end position="64"/>
    </location>
</feature>
<evidence type="ECO:0000313" key="3">
    <source>
        <dbReference type="Proteomes" id="UP001204615"/>
    </source>
</evidence>
<dbReference type="Pfam" id="PF10948">
    <property type="entry name" value="DUF2635"/>
    <property type="match status" value="1"/>
</dbReference>
<evidence type="ECO:0000256" key="1">
    <source>
        <dbReference type="SAM" id="MobiDB-lite"/>
    </source>
</evidence>
<dbReference type="Proteomes" id="UP001204615">
    <property type="component" value="Unassembled WGS sequence"/>
</dbReference>
<comment type="caution">
    <text evidence="2">The sequence shown here is derived from an EMBL/GenBank/DDBJ whole genome shotgun (WGS) entry which is preliminary data.</text>
</comment>
<dbReference type="InterPro" id="IPR024400">
    <property type="entry name" value="DUF2635"/>
</dbReference>
<evidence type="ECO:0000313" key="2">
    <source>
        <dbReference type="EMBL" id="MCP1376044.1"/>
    </source>
</evidence>
<gene>
    <name evidence="2" type="ORF">NC595_18505</name>
</gene>
<keyword evidence="3" id="KW-1185">Reference proteome</keyword>
<name>A0ABT1FFD8_9GAMM</name>
<sequence>MHIYPAPGLSVRDPVKKDLLPDKGRTVDEKDPYWLRRLADGDVVKELPKPPRAAASSRTRSDAE</sequence>
<dbReference type="RefSeq" id="WP_253568845.1">
    <property type="nucleotide sequence ID" value="NZ_JAMZEK010000004.1"/>
</dbReference>
<feature type="region of interest" description="Disordered" evidence="1">
    <location>
        <begin position="1"/>
        <end position="27"/>
    </location>
</feature>
<accession>A0ABT1FFD8</accession>
<dbReference type="EMBL" id="JAMZEK010000004">
    <property type="protein sequence ID" value="MCP1376044.1"/>
    <property type="molecule type" value="Genomic_DNA"/>
</dbReference>